<dbReference type="STRING" id="326424.FRAAL0577"/>
<dbReference type="Gene3D" id="1.10.10.10">
    <property type="entry name" value="Winged helix-like DNA-binding domain superfamily/Winged helix DNA-binding domain"/>
    <property type="match status" value="1"/>
</dbReference>
<name>Q0RT51_FRAAA</name>
<gene>
    <name evidence="3" type="ordered locus">FRAAL0577</name>
</gene>
<organism evidence="3 4">
    <name type="scientific">Frankia alni (strain DSM 45986 / CECT 9034 / ACN14a)</name>
    <dbReference type="NCBI Taxonomy" id="326424"/>
    <lineage>
        <taxon>Bacteria</taxon>
        <taxon>Bacillati</taxon>
        <taxon>Actinomycetota</taxon>
        <taxon>Actinomycetes</taxon>
        <taxon>Frankiales</taxon>
        <taxon>Frankiaceae</taxon>
        <taxon>Frankia</taxon>
    </lineage>
</organism>
<evidence type="ECO:0000313" key="4">
    <source>
        <dbReference type="Proteomes" id="UP000000657"/>
    </source>
</evidence>
<accession>Q0RT51</accession>
<feature type="domain" description="Transcription regulator PadR N-terminal" evidence="2">
    <location>
        <begin position="20"/>
        <end position="63"/>
    </location>
</feature>
<proteinExistence type="predicted"/>
<protein>
    <submittedName>
        <fullName evidence="3">PadR family transcriptional regulator</fullName>
    </submittedName>
</protein>
<dbReference type="InterPro" id="IPR005149">
    <property type="entry name" value="Tscrpt_reg_PadR_N"/>
</dbReference>
<feature type="compositionally biased region" description="Basic residues" evidence="1">
    <location>
        <begin position="73"/>
        <end position="83"/>
    </location>
</feature>
<dbReference type="AlphaFoldDB" id="Q0RT51"/>
<dbReference type="InterPro" id="IPR036388">
    <property type="entry name" value="WH-like_DNA-bd_sf"/>
</dbReference>
<dbReference type="EMBL" id="CT573213">
    <property type="protein sequence ID" value="CAJ59251.1"/>
    <property type="molecule type" value="Genomic_DNA"/>
</dbReference>
<dbReference type="HOGENOM" id="CLU_063440_10_0_11"/>
<reference evidence="3 4" key="1">
    <citation type="journal article" date="2007" name="Genome Res.">
        <title>Genome characteristics of facultatively symbiotic Frankia sp. strains reflect host range and host plant biogeography.</title>
        <authorList>
            <person name="Normand P."/>
            <person name="Lapierre P."/>
            <person name="Tisa L.S."/>
            <person name="Gogarten J.P."/>
            <person name="Alloisio N."/>
            <person name="Bagnarol E."/>
            <person name="Bassi C.A."/>
            <person name="Berry A.M."/>
            <person name="Bickhart D.M."/>
            <person name="Choisne N."/>
            <person name="Couloux A."/>
            <person name="Cournoyer B."/>
            <person name="Cruveiller S."/>
            <person name="Daubin V."/>
            <person name="Demange N."/>
            <person name="Francino M.P."/>
            <person name="Goltsman E."/>
            <person name="Huang Y."/>
            <person name="Kopp O.R."/>
            <person name="Labarre L."/>
            <person name="Lapidus A."/>
            <person name="Lavire C."/>
            <person name="Marechal J."/>
            <person name="Martinez M."/>
            <person name="Mastronunzio J.E."/>
            <person name="Mullin B.C."/>
            <person name="Niemann J."/>
            <person name="Pujic P."/>
            <person name="Rawnsley T."/>
            <person name="Rouy Z."/>
            <person name="Schenowitz C."/>
            <person name="Sellstedt A."/>
            <person name="Tavares F."/>
            <person name="Tomkins J.P."/>
            <person name="Vallenet D."/>
            <person name="Valverde C."/>
            <person name="Wall L.G."/>
            <person name="Wang Y."/>
            <person name="Medigue C."/>
            <person name="Benson D.R."/>
        </authorList>
    </citation>
    <scope>NUCLEOTIDE SEQUENCE [LARGE SCALE GENOMIC DNA]</scope>
    <source>
        <strain evidence="4">DSM 45986 / CECT 9034 / ACN14a</strain>
    </source>
</reference>
<dbReference type="Pfam" id="PF03551">
    <property type="entry name" value="PadR"/>
    <property type="match status" value="1"/>
</dbReference>
<dbReference type="KEGG" id="fal:FRAAL0577"/>
<dbReference type="Proteomes" id="UP000000657">
    <property type="component" value="Chromosome"/>
</dbReference>
<sequence>MLLDDDVEPYGLAIARKAGLATGSVFPILARLERLGWASSSWEESDRPGPRRRLYRFTPEGMAGARALLAERRPRRGHGHGRHGTFTTPEGAW</sequence>
<dbReference type="SUPFAM" id="SSF46785">
    <property type="entry name" value="Winged helix' DNA-binding domain"/>
    <property type="match status" value="1"/>
</dbReference>
<evidence type="ECO:0000259" key="2">
    <source>
        <dbReference type="Pfam" id="PF03551"/>
    </source>
</evidence>
<evidence type="ECO:0000256" key="1">
    <source>
        <dbReference type="SAM" id="MobiDB-lite"/>
    </source>
</evidence>
<dbReference type="InterPro" id="IPR036390">
    <property type="entry name" value="WH_DNA-bd_sf"/>
</dbReference>
<keyword evidence="4" id="KW-1185">Reference proteome</keyword>
<evidence type="ECO:0000313" key="3">
    <source>
        <dbReference type="EMBL" id="CAJ59251.1"/>
    </source>
</evidence>
<feature type="region of interest" description="Disordered" evidence="1">
    <location>
        <begin position="70"/>
        <end position="93"/>
    </location>
</feature>
<dbReference type="eggNOG" id="COG1695">
    <property type="taxonomic scope" value="Bacteria"/>
</dbReference>